<feature type="coiled-coil region" evidence="1">
    <location>
        <begin position="216"/>
        <end position="426"/>
    </location>
</feature>
<feature type="coiled-coil region" evidence="1">
    <location>
        <begin position="110"/>
        <end position="176"/>
    </location>
</feature>
<comment type="caution">
    <text evidence="3">The sequence shown here is derived from an EMBL/GenBank/DDBJ whole genome shotgun (WGS) entry which is preliminary data.</text>
</comment>
<proteinExistence type="predicted"/>
<evidence type="ECO:0000313" key="4">
    <source>
        <dbReference type="Proteomes" id="UP000054937"/>
    </source>
</evidence>
<feature type="region of interest" description="Disordered" evidence="2">
    <location>
        <begin position="1"/>
        <end position="44"/>
    </location>
</feature>
<feature type="compositionally biased region" description="Low complexity" evidence="2">
    <location>
        <begin position="13"/>
        <end position="35"/>
    </location>
</feature>
<dbReference type="InParanoid" id="A0A0V0R2W3"/>
<gene>
    <name evidence="3" type="ORF">PPERSA_08955</name>
</gene>
<evidence type="ECO:0000313" key="3">
    <source>
        <dbReference type="EMBL" id="KRX08851.1"/>
    </source>
</evidence>
<dbReference type="EMBL" id="LDAU01000057">
    <property type="protein sequence ID" value="KRX08851.1"/>
    <property type="molecule type" value="Genomic_DNA"/>
</dbReference>
<name>A0A0V0R2W3_PSEPJ</name>
<accession>A0A0V0R2W3</accession>
<keyword evidence="4" id="KW-1185">Reference proteome</keyword>
<keyword evidence="1" id="KW-0175">Coiled coil</keyword>
<reference evidence="3 4" key="1">
    <citation type="journal article" date="2015" name="Sci. Rep.">
        <title>Genome of the facultative scuticociliatosis pathogen Pseudocohnilembus persalinus provides insight into its virulence through horizontal gene transfer.</title>
        <authorList>
            <person name="Xiong J."/>
            <person name="Wang G."/>
            <person name="Cheng J."/>
            <person name="Tian M."/>
            <person name="Pan X."/>
            <person name="Warren A."/>
            <person name="Jiang C."/>
            <person name="Yuan D."/>
            <person name="Miao W."/>
        </authorList>
    </citation>
    <scope>NUCLEOTIDE SEQUENCE [LARGE SCALE GENOMIC DNA]</scope>
    <source>
        <strain evidence="3">36N120E</strain>
    </source>
</reference>
<evidence type="ECO:0000256" key="1">
    <source>
        <dbReference type="SAM" id="Coils"/>
    </source>
</evidence>
<evidence type="ECO:0000256" key="2">
    <source>
        <dbReference type="SAM" id="MobiDB-lite"/>
    </source>
</evidence>
<organism evidence="3 4">
    <name type="scientific">Pseudocohnilembus persalinus</name>
    <name type="common">Ciliate</name>
    <dbReference type="NCBI Taxonomy" id="266149"/>
    <lineage>
        <taxon>Eukaryota</taxon>
        <taxon>Sar</taxon>
        <taxon>Alveolata</taxon>
        <taxon>Ciliophora</taxon>
        <taxon>Intramacronucleata</taxon>
        <taxon>Oligohymenophorea</taxon>
        <taxon>Scuticociliatia</taxon>
        <taxon>Philasterida</taxon>
        <taxon>Pseudocohnilembidae</taxon>
        <taxon>Pseudocohnilembus</taxon>
    </lineage>
</organism>
<dbReference type="Proteomes" id="UP000054937">
    <property type="component" value="Unassembled WGS sequence"/>
</dbReference>
<dbReference type="AlphaFoldDB" id="A0A0V0R2W3"/>
<sequence>MTSSKALIHNPLRNSNMRNRANSNHNSIMNNSNISKGRSMLPQIPDQQQNDKEYISKLHEHIQFLNSSIVNMKQGQTDYKSQMMNMMMPKDDNKIVDHAIMTQQKFKGMKQQLVQQIHVLQNEYVQIQIEIEALKNSKKYLEDECNQADRQDYQKMEEMKLNLEKAKNNFNVNKERREEKDDIVFKLQDDVEKLRKDHFNICLLRKNKLMEDGFDEELYNKEYEIYEKDLEQKREELREILEVIDKCNQKQEQDKEYKQMKEKQERLKEQLQEEQKQRDISQYECEVLEQTIKFNQMRKDEMMLEQQNLKTELEKYKQMKEEIDKRNSKRIENYIEKYQSEDSRQYRSKFEKLKKQARDLKEKQEKMEKDFREMSKYISQKELRLQQINEINADYQRELEKVYADYNSLKDRHDELQANITEDVEKEKNYKIDFENLERKRPGEEEVRIYLKTIRDGLQDKKKK</sequence>
<protein>
    <submittedName>
        <fullName evidence="3">Uncharacterized protein</fullName>
    </submittedName>
</protein>